<dbReference type="SUPFAM" id="SSF53448">
    <property type="entry name" value="Nucleotide-diphospho-sugar transferases"/>
    <property type="match status" value="1"/>
</dbReference>
<evidence type="ECO:0000313" key="3">
    <source>
        <dbReference type="Proteomes" id="UP000030661"/>
    </source>
</evidence>
<keyword evidence="3" id="KW-1185">Reference proteome</keyword>
<dbReference type="STRING" id="1499967.U27_04118"/>
<dbReference type="Pfam" id="PF00535">
    <property type="entry name" value="Glycos_transf_2"/>
    <property type="match status" value="1"/>
</dbReference>
<sequence length="375" mass="42434">MKGEPYYSEPVVSVVIPTYGREAMLCATVQAVLDLRYPHFEVIIVDKTLHHESDTERFLSKCAAQGKVRWIQDAQANLPRARNIGVFYAKGELVVFLDDDCTPVPDLLEKYVRHFSDSLVVGVGGRVALNETELTRNYPLPIGIAQAADQWKLLLNRYTTSLPDALRIGGGNSCWRRQTLIALGGFHEDFRANAYGEDVEFVARARKSGGRVGYDPEAAMIHHMETSGGCRMTVEKNFLFARNKARNYYYTVIRAKGYGFAIFEASRRCVSPLFTVLHRRKATQHEHQRPINLPRPGPVSEILVRDQPIFYKVWEVLKLKAPQILASTLGIIEGFGDAWKNRRITGHYLQTSQACQQTRVINPQENRGGYDGRSF</sequence>
<evidence type="ECO:0000313" key="2">
    <source>
        <dbReference type="EMBL" id="GAK57153.1"/>
    </source>
</evidence>
<dbReference type="PANTHER" id="PTHR43685">
    <property type="entry name" value="GLYCOSYLTRANSFERASE"/>
    <property type="match status" value="1"/>
</dbReference>
<keyword evidence="2" id="KW-0808">Transferase</keyword>
<dbReference type="InterPro" id="IPR029044">
    <property type="entry name" value="Nucleotide-diphossugar_trans"/>
</dbReference>
<reference evidence="2" key="1">
    <citation type="journal article" date="2015" name="PeerJ">
        <title>First genomic representation of candidate bacterial phylum KSB3 points to enhanced environmental sensing as a trigger of wastewater bulking.</title>
        <authorList>
            <person name="Sekiguchi Y."/>
            <person name="Ohashi A."/>
            <person name="Parks D.H."/>
            <person name="Yamauchi T."/>
            <person name="Tyson G.W."/>
            <person name="Hugenholtz P."/>
        </authorList>
    </citation>
    <scope>NUCLEOTIDE SEQUENCE [LARGE SCALE GENOMIC DNA]</scope>
</reference>
<protein>
    <submittedName>
        <fullName evidence="2">Glycosyl transferase family 2</fullName>
    </submittedName>
</protein>
<organism evidence="2">
    <name type="scientific">Vecturithrix granuli</name>
    <dbReference type="NCBI Taxonomy" id="1499967"/>
    <lineage>
        <taxon>Bacteria</taxon>
        <taxon>Candidatus Moduliflexota</taxon>
        <taxon>Candidatus Vecturitrichia</taxon>
        <taxon>Candidatus Vecturitrichales</taxon>
        <taxon>Candidatus Vecturitrichaceae</taxon>
        <taxon>Candidatus Vecturithrix</taxon>
    </lineage>
</organism>
<name>A0A081BXU8_VECG1</name>
<dbReference type="Gene3D" id="3.90.550.10">
    <property type="entry name" value="Spore Coat Polysaccharide Biosynthesis Protein SpsA, Chain A"/>
    <property type="match status" value="1"/>
</dbReference>
<dbReference type="PANTHER" id="PTHR43685:SF3">
    <property type="entry name" value="SLR2126 PROTEIN"/>
    <property type="match status" value="1"/>
</dbReference>
<dbReference type="InterPro" id="IPR001173">
    <property type="entry name" value="Glyco_trans_2-like"/>
</dbReference>
<dbReference type="InterPro" id="IPR050834">
    <property type="entry name" value="Glycosyltransf_2"/>
</dbReference>
<evidence type="ECO:0000259" key="1">
    <source>
        <dbReference type="Pfam" id="PF00535"/>
    </source>
</evidence>
<dbReference type="AlphaFoldDB" id="A0A081BXU8"/>
<proteinExistence type="predicted"/>
<dbReference type="EMBL" id="DF820465">
    <property type="protein sequence ID" value="GAK57153.1"/>
    <property type="molecule type" value="Genomic_DNA"/>
</dbReference>
<dbReference type="GO" id="GO:0016740">
    <property type="term" value="F:transferase activity"/>
    <property type="evidence" value="ECO:0007669"/>
    <property type="project" value="UniProtKB-KW"/>
</dbReference>
<dbReference type="HOGENOM" id="CLU_737052_0_0_0"/>
<dbReference type="eggNOG" id="COG1216">
    <property type="taxonomic scope" value="Bacteria"/>
</dbReference>
<feature type="domain" description="Glycosyltransferase 2-like" evidence="1">
    <location>
        <begin position="13"/>
        <end position="139"/>
    </location>
</feature>
<accession>A0A081BXU8</accession>
<gene>
    <name evidence="2" type="ORF">U27_04118</name>
</gene>
<dbReference type="Proteomes" id="UP000030661">
    <property type="component" value="Unassembled WGS sequence"/>
</dbReference>